<feature type="domain" description="Mannitol dehydrogenase C-terminal" evidence="4">
    <location>
        <begin position="280"/>
        <end position="460"/>
    </location>
</feature>
<evidence type="ECO:0000313" key="6">
    <source>
        <dbReference type="Proteomes" id="UP000035548"/>
    </source>
</evidence>
<accession>A0A0G3HKV7</accession>
<evidence type="ECO:0000259" key="4">
    <source>
        <dbReference type="Pfam" id="PF08125"/>
    </source>
</evidence>
<keyword evidence="6" id="KW-1185">Reference proteome</keyword>
<dbReference type="InterPro" id="IPR008927">
    <property type="entry name" value="6-PGluconate_DH-like_C_sf"/>
</dbReference>
<evidence type="ECO:0000256" key="1">
    <source>
        <dbReference type="ARBA" id="ARBA00023002"/>
    </source>
</evidence>
<dbReference type="Proteomes" id="UP000035548">
    <property type="component" value="Chromosome"/>
</dbReference>
<name>A0A0G3HKV7_9CORY</name>
<dbReference type="SUPFAM" id="SSF51735">
    <property type="entry name" value="NAD(P)-binding Rossmann-fold domains"/>
    <property type="match status" value="1"/>
</dbReference>
<dbReference type="GO" id="GO:0008866">
    <property type="term" value="F:fructuronate reductase activity"/>
    <property type="evidence" value="ECO:0007669"/>
    <property type="project" value="UniProtKB-EC"/>
</dbReference>
<sequence length="462" mass="49772">MSQPLNRSTYDAAPAAPVRLVHLGLGAFHRAHQVWYTAKAEADPKNPQFGYCSFTGRSPRMSDKLTAQDSLYTLVTRSGESDSPEVIETIVEAQPAANIERLAELIASKDLVAVTLTVTEAGYHLAEGLKLDTDSADVQADIAALKADITKVDTLATAAGKIVYGLAARRAAGNGGLAIMSCDNIAANGATARASVLSLANEVDPELKAWIEENVTFPSSSIDRITPATEDSLIDDVEKATGFRDEAPVVTEPFASWVIEGEFPNGRPDWEKAGAQFVEDIEQFENRKLWLLNGSHSLMAYYGQLRGHATVAEAIGDEDVRARVNALWDEAANHLTAEGLDIPGYRDALIERFENPRIRHNLAQIGIDGGTKQRMRAVPIMKAELADGRDGDGAAFSIAGWIAYLLRDGGNEEIKDTRADDLDAARKADDPVAALVAALDEELAANEDALARIRAHVESLTD</sequence>
<dbReference type="PANTHER" id="PTHR43362:SF1">
    <property type="entry name" value="MANNITOL DEHYDROGENASE 2-RELATED"/>
    <property type="match status" value="1"/>
</dbReference>
<dbReference type="EC" id="1.1.1.57" evidence="5"/>
<evidence type="ECO:0000313" key="5">
    <source>
        <dbReference type="EMBL" id="AKK11732.1"/>
    </source>
</evidence>
<keyword evidence="1 5" id="KW-0560">Oxidoreductase</keyword>
<gene>
    <name evidence="5" type="ORF">CUTER_08760</name>
</gene>
<dbReference type="InterPro" id="IPR050988">
    <property type="entry name" value="Mannitol_DH/Oxidoreductase"/>
</dbReference>
<dbReference type="AlphaFoldDB" id="A0A0G3HKV7"/>
<comment type="catalytic activity">
    <reaction evidence="2">
        <text>D-mannitol 1-phosphate + NAD(+) = beta-D-fructose 6-phosphate + NADH + H(+)</text>
        <dbReference type="Rhea" id="RHEA:19661"/>
        <dbReference type="ChEBI" id="CHEBI:15378"/>
        <dbReference type="ChEBI" id="CHEBI:57540"/>
        <dbReference type="ChEBI" id="CHEBI:57634"/>
        <dbReference type="ChEBI" id="CHEBI:57945"/>
        <dbReference type="ChEBI" id="CHEBI:61381"/>
        <dbReference type="EC" id="1.1.1.17"/>
    </reaction>
</comment>
<dbReference type="InterPro" id="IPR013131">
    <property type="entry name" value="Mannitol_DH_N"/>
</dbReference>
<reference evidence="6" key="2">
    <citation type="submission" date="2015-05" db="EMBL/GenBank/DDBJ databases">
        <title>Complete genome sequence of Corynebacterium uterequi DSM 45634, isolated from the uterus of a maiden mare.</title>
        <authorList>
            <person name="Ruckert C."/>
            <person name="Albersmeier A."/>
            <person name="Winkler A."/>
            <person name="Tauch A."/>
        </authorList>
    </citation>
    <scope>NUCLEOTIDE SEQUENCE [LARGE SCALE GENOMIC DNA]</scope>
    <source>
        <strain evidence="6">DSM 45634</strain>
    </source>
</reference>
<dbReference type="Pfam" id="PF01232">
    <property type="entry name" value="Mannitol_dh"/>
    <property type="match status" value="1"/>
</dbReference>
<reference evidence="5 6" key="1">
    <citation type="journal article" date="2015" name="Genome Announc.">
        <title>Virulence Factor Genes Detected in the Complete Genome Sequence of Corynebacterium uterequi DSM 45634, Isolated from the Uterus of a Maiden Mare.</title>
        <authorList>
            <person name="Ruckert C."/>
            <person name="Kriete M."/>
            <person name="Jaenicke S."/>
            <person name="Winkler A."/>
            <person name="Tauch A."/>
        </authorList>
    </citation>
    <scope>NUCLEOTIDE SEQUENCE [LARGE SCALE GENOMIC DNA]</scope>
    <source>
        <strain evidence="5 6">DSM 45634</strain>
    </source>
</reference>
<dbReference type="Pfam" id="PF08125">
    <property type="entry name" value="Mannitol_dh_C"/>
    <property type="match status" value="1"/>
</dbReference>
<evidence type="ECO:0000259" key="3">
    <source>
        <dbReference type="Pfam" id="PF01232"/>
    </source>
</evidence>
<dbReference type="PANTHER" id="PTHR43362">
    <property type="entry name" value="MANNITOL DEHYDROGENASE DSF1-RELATED"/>
    <property type="match status" value="1"/>
</dbReference>
<organism evidence="5 6">
    <name type="scientific">Corynebacterium uterequi</name>
    <dbReference type="NCBI Taxonomy" id="1072256"/>
    <lineage>
        <taxon>Bacteria</taxon>
        <taxon>Bacillati</taxon>
        <taxon>Actinomycetota</taxon>
        <taxon>Actinomycetes</taxon>
        <taxon>Mycobacteriales</taxon>
        <taxon>Corynebacteriaceae</taxon>
        <taxon>Corynebacterium</taxon>
    </lineage>
</organism>
<dbReference type="EMBL" id="CP011546">
    <property type="protein sequence ID" value="AKK11732.1"/>
    <property type="molecule type" value="Genomic_DNA"/>
</dbReference>
<dbReference type="Gene3D" id="1.10.1040.10">
    <property type="entry name" value="N-(1-d-carboxylethyl)-l-norvaline Dehydrogenase, domain 2"/>
    <property type="match status" value="1"/>
</dbReference>
<feature type="domain" description="Mannitol dehydrogenase N-terminal" evidence="3">
    <location>
        <begin position="19"/>
        <end position="272"/>
    </location>
</feature>
<dbReference type="InterPro" id="IPR013118">
    <property type="entry name" value="Mannitol_DH_C"/>
</dbReference>
<protein>
    <submittedName>
        <fullName evidence="5">Mannitol-1-phosphate/altronate dehydrogenase</fullName>
        <ecNumber evidence="5">1.1.1.57</ecNumber>
    </submittedName>
</protein>
<dbReference type="SUPFAM" id="SSF48179">
    <property type="entry name" value="6-phosphogluconate dehydrogenase C-terminal domain-like"/>
    <property type="match status" value="1"/>
</dbReference>
<dbReference type="PATRIC" id="fig|1072256.5.peg.1732"/>
<dbReference type="PRINTS" id="PR00084">
    <property type="entry name" value="MTLDHDRGNASE"/>
</dbReference>
<proteinExistence type="predicted"/>
<dbReference type="Gene3D" id="3.40.50.720">
    <property type="entry name" value="NAD(P)-binding Rossmann-like Domain"/>
    <property type="match status" value="1"/>
</dbReference>
<dbReference type="GO" id="GO:0008926">
    <property type="term" value="F:mannitol-1-phosphate 5-dehydrogenase activity"/>
    <property type="evidence" value="ECO:0007669"/>
    <property type="project" value="UniProtKB-EC"/>
</dbReference>
<dbReference type="InterPro" id="IPR036291">
    <property type="entry name" value="NAD(P)-bd_dom_sf"/>
</dbReference>
<dbReference type="OrthoDB" id="271711at2"/>
<dbReference type="STRING" id="1072256.CUTER_08760"/>
<dbReference type="InterPro" id="IPR013328">
    <property type="entry name" value="6PGD_dom2"/>
</dbReference>
<evidence type="ECO:0000256" key="2">
    <source>
        <dbReference type="ARBA" id="ARBA00048615"/>
    </source>
</evidence>
<dbReference type="KEGG" id="cut:CUTER_08760"/>
<dbReference type="InterPro" id="IPR000669">
    <property type="entry name" value="Mannitol_DH"/>
</dbReference>
<dbReference type="RefSeq" id="WP_047260079.1">
    <property type="nucleotide sequence ID" value="NZ_CP011546.1"/>
</dbReference>